<accession>A0A0H2Y376</accession>
<reference evidence="1 2" key="1">
    <citation type="journal article" date="2006" name="J. Bacteriol.">
        <title>Complete genome sequence of Yersinia pestis strains Antiqua and Nepal516: evidence of gene reduction in an emerging pathogen.</title>
        <authorList>
            <person name="Chain P.S."/>
            <person name="Hu P."/>
            <person name="Malfatti S.A."/>
            <person name="Radnedge L."/>
            <person name="Larimer F."/>
            <person name="Vergez L.M."/>
            <person name="Worsham P."/>
            <person name="Chu M.C."/>
            <person name="Andersen G.L."/>
        </authorList>
    </citation>
    <scope>NUCLEOTIDE SEQUENCE [LARGE SCALE GENOMIC DNA]</scope>
    <source>
        <strain evidence="1 2">Antiqua</strain>
    </source>
</reference>
<name>A0A0H2Y376_YERPA</name>
<organism evidence="1 2">
    <name type="scientific">Yersinia pestis bv. Antiqua (strain Antiqua)</name>
    <dbReference type="NCBI Taxonomy" id="360102"/>
    <lineage>
        <taxon>Bacteria</taxon>
        <taxon>Pseudomonadati</taxon>
        <taxon>Pseudomonadota</taxon>
        <taxon>Gammaproteobacteria</taxon>
        <taxon>Enterobacterales</taxon>
        <taxon>Yersiniaceae</taxon>
        <taxon>Yersinia</taxon>
    </lineage>
</organism>
<dbReference type="KEGG" id="ypa:YPA_0448"/>
<dbReference type="Proteomes" id="UP000001971">
    <property type="component" value="Chromosome"/>
</dbReference>
<gene>
    <name evidence="1" type="ordered locus">YPA_0448</name>
</gene>
<sequence>MCYFVIHRKHSKAYKGYNHTHSTSLHQVINHKKAIYLQAGQKISGNGAIDAGTSLHIPQCSVFL</sequence>
<evidence type="ECO:0000313" key="2">
    <source>
        <dbReference type="Proteomes" id="UP000001971"/>
    </source>
</evidence>
<protein>
    <submittedName>
        <fullName evidence="1">Uncharacterized protein</fullName>
    </submittedName>
</protein>
<evidence type="ECO:0000313" key="1">
    <source>
        <dbReference type="EMBL" id="ABG12416.1"/>
    </source>
</evidence>
<proteinExistence type="predicted"/>
<dbReference type="EMBL" id="CP000308">
    <property type="protein sequence ID" value="ABG12416.1"/>
    <property type="molecule type" value="Genomic_DNA"/>
</dbReference>
<dbReference type="AlphaFoldDB" id="A0A0H2Y376"/>